<dbReference type="PANTHER" id="PTHR44029">
    <property type="entry name" value="DNAJ HOMOLOG SUBFAMILY C MEMBER 21"/>
    <property type="match status" value="1"/>
</dbReference>
<dbReference type="InterPro" id="IPR022755">
    <property type="entry name" value="Znf_C2H2_jaz"/>
</dbReference>
<evidence type="ECO:0000256" key="2">
    <source>
        <dbReference type="ARBA" id="ARBA00022771"/>
    </source>
</evidence>
<evidence type="ECO:0000256" key="4">
    <source>
        <dbReference type="PROSITE-ProRule" id="PRU00042"/>
    </source>
</evidence>
<dbReference type="InterPro" id="IPR036236">
    <property type="entry name" value="Znf_C2H2_sf"/>
</dbReference>
<evidence type="ECO:0000256" key="3">
    <source>
        <dbReference type="ARBA" id="ARBA00022833"/>
    </source>
</evidence>
<protein>
    <submittedName>
        <fullName evidence="8">Uncharacterized protein</fullName>
    </submittedName>
</protein>
<dbReference type="Gene3D" id="3.30.160.60">
    <property type="entry name" value="Classic Zinc Finger"/>
    <property type="match status" value="1"/>
</dbReference>
<dbReference type="InterPro" id="IPR001623">
    <property type="entry name" value="DnaJ_domain"/>
</dbReference>
<dbReference type="SMART" id="SM00451">
    <property type="entry name" value="ZnF_U1"/>
    <property type="match status" value="1"/>
</dbReference>
<organism evidence="8 9">
    <name type="scientific">Symbiochloris irregularis</name>
    <dbReference type="NCBI Taxonomy" id="706552"/>
    <lineage>
        <taxon>Eukaryota</taxon>
        <taxon>Viridiplantae</taxon>
        <taxon>Chlorophyta</taxon>
        <taxon>core chlorophytes</taxon>
        <taxon>Trebouxiophyceae</taxon>
        <taxon>Trebouxiales</taxon>
        <taxon>Trebouxiaceae</taxon>
        <taxon>Symbiochloris</taxon>
    </lineage>
</organism>
<feature type="compositionally biased region" description="Acidic residues" evidence="5">
    <location>
        <begin position="333"/>
        <end position="347"/>
    </location>
</feature>
<dbReference type="InterPro" id="IPR018253">
    <property type="entry name" value="DnaJ_domain_CS"/>
</dbReference>
<dbReference type="SUPFAM" id="SSF57667">
    <property type="entry name" value="beta-beta-alpha zinc fingers"/>
    <property type="match status" value="1"/>
</dbReference>
<feature type="compositionally biased region" description="Low complexity" evidence="5">
    <location>
        <begin position="394"/>
        <end position="407"/>
    </location>
</feature>
<feature type="region of interest" description="Disordered" evidence="5">
    <location>
        <begin position="242"/>
        <end position="296"/>
    </location>
</feature>
<dbReference type="AlphaFoldDB" id="A0AAW1PEV4"/>
<dbReference type="PRINTS" id="PR00625">
    <property type="entry name" value="JDOMAIN"/>
</dbReference>
<accession>A0AAW1PEV4</accession>
<dbReference type="InterPro" id="IPR051964">
    <property type="entry name" value="Chaperone_stress_response"/>
</dbReference>
<dbReference type="InterPro" id="IPR054076">
    <property type="entry name" value="ZUO1-like_ZHD"/>
</dbReference>
<dbReference type="SMART" id="SM00271">
    <property type="entry name" value="DnaJ"/>
    <property type="match status" value="1"/>
</dbReference>
<dbReference type="PROSITE" id="PS00028">
    <property type="entry name" value="ZINC_FINGER_C2H2_1"/>
    <property type="match status" value="1"/>
</dbReference>
<feature type="domain" description="J" evidence="6">
    <location>
        <begin position="3"/>
        <end position="69"/>
    </location>
</feature>
<keyword evidence="3" id="KW-0862">Zinc</keyword>
<evidence type="ECO:0000259" key="6">
    <source>
        <dbReference type="PROSITE" id="PS50076"/>
    </source>
</evidence>
<proteinExistence type="predicted"/>
<comment type="caution">
    <text evidence="8">The sequence shown here is derived from an EMBL/GenBank/DDBJ whole genome shotgun (WGS) entry which is preliminary data.</text>
</comment>
<sequence length="525" mass="58379">MRCHYEVLGVDRSSDDAAIRSAYRKGALQWHPDKNQDALEEAEHRFRELQNAYEVLSDKHERAWYDSHREAILRSGSQHQAGTDFVPTASKKSMDLFSFFSSSCFSGYNDSPKGFYTVYREVFEQLASQEREAFEEGETRAASPPDYPYFGTSSAGEKEVASFYAFWTNFVTDLSFEWADQFNLAAAPNRPVRRRMEDENRKARKVAKREYNESVRELAAFVRKRDKRVSYFQAQQAQRKLEAEAREQQRREEDRRRRVQEAQQAAEAERLAHEAEYGPASASSSEQDDEEQPLDELYCIACDKTFKSEGAMRNHERSKKHKERADALKAQLEEEAGLSPVEEEAGTDTEPAAEAPRQQDHAHGSDAASLHSDADADSEHLVNGGEHASQWPDASARPSERASASASQHSSGEEASGSDVSSPEESEGDEGDEDQMLRRMMRSHAAAKRGKAGGKGRHKENGSAEAPSHEAQAQDAADAVERLDVDPPATALSRPDSPGAVDSATKPAGPPSQGAEAESKSGRKR</sequence>
<dbReference type="EMBL" id="JALJOQ010000035">
    <property type="protein sequence ID" value="KAK9806652.1"/>
    <property type="molecule type" value="Genomic_DNA"/>
</dbReference>
<dbReference type="SUPFAM" id="SSF46565">
    <property type="entry name" value="Chaperone J-domain"/>
    <property type="match status" value="1"/>
</dbReference>
<dbReference type="GO" id="GO:0005737">
    <property type="term" value="C:cytoplasm"/>
    <property type="evidence" value="ECO:0007669"/>
    <property type="project" value="TreeGrafter"/>
</dbReference>
<gene>
    <name evidence="8" type="ORF">WJX73_004364</name>
</gene>
<dbReference type="GO" id="GO:0003676">
    <property type="term" value="F:nucleic acid binding"/>
    <property type="evidence" value="ECO:0007669"/>
    <property type="project" value="InterPro"/>
</dbReference>
<feature type="compositionally biased region" description="Basic and acidic residues" evidence="5">
    <location>
        <begin position="267"/>
        <end position="276"/>
    </location>
</feature>
<keyword evidence="2 4" id="KW-0863">Zinc-finger</keyword>
<dbReference type="InterPro" id="IPR036869">
    <property type="entry name" value="J_dom_sf"/>
</dbReference>
<dbReference type="PANTHER" id="PTHR44029:SF1">
    <property type="entry name" value="DNAJ HOMOLOG SUBFAMILY C MEMBER 21"/>
    <property type="match status" value="1"/>
</dbReference>
<keyword evidence="1" id="KW-0479">Metal-binding</keyword>
<dbReference type="Gene3D" id="1.10.287.110">
    <property type="entry name" value="DnaJ domain"/>
    <property type="match status" value="1"/>
</dbReference>
<dbReference type="GO" id="GO:0008270">
    <property type="term" value="F:zinc ion binding"/>
    <property type="evidence" value="ECO:0007669"/>
    <property type="project" value="UniProtKB-KW"/>
</dbReference>
<dbReference type="Pfam" id="PF21884">
    <property type="entry name" value="ZUO1-like_ZHD"/>
    <property type="match status" value="1"/>
</dbReference>
<dbReference type="Pfam" id="PF00226">
    <property type="entry name" value="DnaJ"/>
    <property type="match status" value="1"/>
</dbReference>
<evidence type="ECO:0000259" key="7">
    <source>
        <dbReference type="PROSITE" id="PS50157"/>
    </source>
</evidence>
<keyword evidence="9" id="KW-1185">Reference proteome</keyword>
<dbReference type="PROSITE" id="PS50157">
    <property type="entry name" value="ZINC_FINGER_C2H2_2"/>
    <property type="match status" value="1"/>
</dbReference>
<dbReference type="PROSITE" id="PS00636">
    <property type="entry name" value="DNAJ_1"/>
    <property type="match status" value="1"/>
</dbReference>
<reference evidence="8 9" key="1">
    <citation type="journal article" date="2024" name="Nat. Commun.">
        <title>Phylogenomics reveals the evolutionary origins of lichenization in chlorophyte algae.</title>
        <authorList>
            <person name="Puginier C."/>
            <person name="Libourel C."/>
            <person name="Otte J."/>
            <person name="Skaloud P."/>
            <person name="Haon M."/>
            <person name="Grisel S."/>
            <person name="Petersen M."/>
            <person name="Berrin J.G."/>
            <person name="Delaux P.M."/>
            <person name="Dal Grande F."/>
            <person name="Keller J."/>
        </authorList>
    </citation>
    <scope>NUCLEOTIDE SEQUENCE [LARGE SCALE GENOMIC DNA]</scope>
    <source>
        <strain evidence="8 9">SAG 2036</strain>
    </source>
</reference>
<feature type="domain" description="C2H2-type" evidence="7">
    <location>
        <begin position="297"/>
        <end position="326"/>
    </location>
</feature>
<dbReference type="InterPro" id="IPR013087">
    <property type="entry name" value="Znf_C2H2_type"/>
</dbReference>
<dbReference type="PROSITE" id="PS50076">
    <property type="entry name" value="DNAJ_2"/>
    <property type="match status" value="1"/>
</dbReference>
<evidence type="ECO:0000256" key="5">
    <source>
        <dbReference type="SAM" id="MobiDB-lite"/>
    </source>
</evidence>
<dbReference type="CDD" id="cd06257">
    <property type="entry name" value="DnaJ"/>
    <property type="match status" value="1"/>
</dbReference>
<feature type="compositionally biased region" description="Basic and acidic residues" evidence="5">
    <location>
        <begin position="242"/>
        <end position="260"/>
    </location>
</feature>
<dbReference type="Pfam" id="PF12171">
    <property type="entry name" value="zf-C2H2_jaz"/>
    <property type="match status" value="1"/>
</dbReference>
<name>A0AAW1PEV4_9CHLO</name>
<dbReference type="InterPro" id="IPR003604">
    <property type="entry name" value="Matrin/U1-like-C_Znf_C2H2"/>
</dbReference>
<feature type="compositionally biased region" description="Acidic residues" evidence="5">
    <location>
        <begin position="422"/>
        <end position="434"/>
    </location>
</feature>
<feature type="compositionally biased region" description="Basic residues" evidence="5">
    <location>
        <begin position="439"/>
        <end position="458"/>
    </location>
</feature>
<evidence type="ECO:0000256" key="1">
    <source>
        <dbReference type="ARBA" id="ARBA00022723"/>
    </source>
</evidence>
<evidence type="ECO:0000313" key="8">
    <source>
        <dbReference type="EMBL" id="KAK9806652.1"/>
    </source>
</evidence>
<feature type="region of interest" description="Disordered" evidence="5">
    <location>
        <begin position="308"/>
        <end position="525"/>
    </location>
</feature>
<dbReference type="Proteomes" id="UP001465755">
    <property type="component" value="Unassembled WGS sequence"/>
</dbReference>
<evidence type="ECO:0000313" key="9">
    <source>
        <dbReference type="Proteomes" id="UP001465755"/>
    </source>
</evidence>